<dbReference type="InterPro" id="IPR025202">
    <property type="entry name" value="PLD-like_dom"/>
</dbReference>
<organism evidence="15 16">
    <name type="scientific">Desulfonatronum thiosulfatophilum</name>
    <dbReference type="NCBI Taxonomy" id="617002"/>
    <lineage>
        <taxon>Bacteria</taxon>
        <taxon>Pseudomonadati</taxon>
        <taxon>Thermodesulfobacteriota</taxon>
        <taxon>Desulfovibrionia</taxon>
        <taxon>Desulfovibrionales</taxon>
        <taxon>Desulfonatronaceae</taxon>
        <taxon>Desulfonatronum</taxon>
    </lineage>
</organism>
<keyword evidence="10" id="KW-0594">Phospholipid biosynthesis</keyword>
<accession>A0A1G6ENV0</accession>
<dbReference type="GO" id="GO:0032049">
    <property type="term" value="P:cardiolipin biosynthetic process"/>
    <property type="evidence" value="ECO:0007669"/>
    <property type="project" value="UniProtKB-UniRule"/>
</dbReference>
<dbReference type="AlphaFoldDB" id="A0A1G6ENV0"/>
<sequence length="478" mass="54104">MFLVEFSLFLNLSGWVIRLVMIPVVAMRQKNSATCLAWLAVIFVMPWLGLITYLLLGEQSIGFLRVRRRMKRHKAFDNIHRLHASLPEFDNVRVRQDYEILLQQAEHHGGMPLLGGNKVMLLADIDDVVRRLVQDIDQAKHHVHLLFYIFRDDAMGRIVGDALVRAAGRGVRCRVLADMVGSRGMFSGLGAILQLHGVQVVAGLSANPLRMRLARLDIRNHRKLAVIDGSIAYTGSQNIVEPVFGHRKAGAWHDVMVRIEGPSARQLQAVFLEDWYLETGEALDCMTLYPAATQEGEVALQVVPTGPDKPTEGFQDLLILAINFAQRKVVITSPYFIPNEGLLTAMRLAVSRGVEVDLILPQRSDHPLVDLASYHYCGILMEHGANVYLFHEGMLHAKLLRVDDTMAMIGSANFDIRSFYLNLEVVLFLFDQEFLYTVRQLQSDYRSRSHKVDPATWARRPFHRRLLEAIAKVFSPLL</sequence>
<evidence type="ECO:0000256" key="2">
    <source>
        <dbReference type="ARBA" id="ARBA00022475"/>
    </source>
</evidence>
<evidence type="ECO:0000256" key="5">
    <source>
        <dbReference type="ARBA" id="ARBA00022692"/>
    </source>
</evidence>
<keyword evidence="8" id="KW-0443">Lipid metabolism</keyword>
<keyword evidence="11" id="KW-1208">Phospholipid metabolism</keyword>
<dbReference type="OrthoDB" id="9762009at2"/>
<evidence type="ECO:0000256" key="8">
    <source>
        <dbReference type="ARBA" id="ARBA00023098"/>
    </source>
</evidence>
<evidence type="ECO:0000256" key="1">
    <source>
        <dbReference type="ARBA" id="ARBA00004651"/>
    </source>
</evidence>
<dbReference type="SMART" id="SM00155">
    <property type="entry name" value="PLDc"/>
    <property type="match status" value="2"/>
</dbReference>
<dbReference type="EC" id="2.7.8.-" evidence="12"/>
<dbReference type="Pfam" id="PF13091">
    <property type="entry name" value="PLDc_2"/>
    <property type="match status" value="2"/>
</dbReference>
<dbReference type="InterPro" id="IPR001736">
    <property type="entry name" value="PLipase_D/transphosphatidylase"/>
</dbReference>
<keyword evidence="9 13" id="KW-0472">Membrane</keyword>
<keyword evidence="6" id="KW-0677">Repeat</keyword>
<dbReference type="PROSITE" id="PS50035">
    <property type="entry name" value="PLD"/>
    <property type="match status" value="2"/>
</dbReference>
<evidence type="ECO:0000259" key="14">
    <source>
        <dbReference type="PROSITE" id="PS50035"/>
    </source>
</evidence>
<dbReference type="RefSeq" id="WP_092123537.1">
    <property type="nucleotide sequence ID" value="NZ_FMXO01000020.1"/>
</dbReference>
<evidence type="ECO:0000313" key="15">
    <source>
        <dbReference type="EMBL" id="SDB59138.1"/>
    </source>
</evidence>
<dbReference type="CDD" id="cd09158">
    <property type="entry name" value="PLDc_EcCLS_like_2"/>
    <property type="match status" value="1"/>
</dbReference>
<keyword evidence="5 13" id="KW-0812">Transmembrane</keyword>
<dbReference type="PANTHER" id="PTHR21248:SF22">
    <property type="entry name" value="PHOSPHOLIPASE D"/>
    <property type="match status" value="1"/>
</dbReference>
<keyword evidence="7 13" id="KW-1133">Transmembrane helix</keyword>
<proteinExistence type="predicted"/>
<dbReference type="CDD" id="cd09152">
    <property type="entry name" value="PLDc_EcCLS_like_1"/>
    <property type="match status" value="1"/>
</dbReference>
<gene>
    <name evidence="15" type="ORF">SAMN05660653_03009</name>
</gene>
<keyword evidence="4" id="KW-0808">Transferase</keyword>
<evidence type="ECO:0000256" key="7">
    <source>
        <dbReference type="ARBA" id="ARBA00022989"/>
    </source>
</evidence>
<evidence type="ECO:0000313" key="16">
    <source>
        <dbReference type="Proteomes" id="UP000198771"/>
    </source>
</evidence>
<feature type="domain" description="PLD phosphodiesterase" evidence="14">
    <location>
        <begin position="216"/>
        <end position="243"/>
    </location>
</feature>
<feature type="domain" description="PLD phosphodiesterase" evidence="14">
    <location>
        <begin position="391"/>
        <end position="418"/>
    </location>
</feature>
<keyword evidence="2" id="KW-1003">Cell membrane</keyword>
<dbReference type="InterPro" id="IPR027379">
    <property type="entry name" value="CLS_N"/>
</dbReference>
<dbReference type="GO" id="GO:0005886">
    <property type="term" value="C:plasma membrane"/>
    <property type="evidence" value="ECO:0007669"/>
    <property type="project" value="UniProtKB-SubCell"/>
</dbReference>
<name>A0A1G6ENV0_9BACT</name>
<keyword evidence="16" id="KW-1185">Reference proteome</keyword>
<evidence type="ECO:0000256" key="11">
    <source>
        <dbReference type="ARBA" id="ARBA00023264"/>
    </source>
</evidence>
<dbReference type="Proteomes" id="UP000198771">
    <property type="component" value="Unassembled WGS sequence"/>
</dbReference>
<evidence type="ECO:0000256" key="3">
    <source>
        <dbReference type="ARBA" id="ARBA00022516"/>
    </source>
</evidence>
<dbReference type="NCBIfam" id="TIGR04265">
    <property type="entry name" value="bac_cardiolipin"/>
    <property type="match status" value="1"/>
</dbReference>
<feature type="transmembrane region" description="Helical" evidence="13">
    <location>
        <begin position="6"/>
        <end position="26"/>
    </location>
</feature>
<dbReference type="Gene3D" id="3.30.870.10">
    <property type="entry name" value="Endonuclease Chain A"/>
    <property type="match status" value="2"/>
</dbReference>
<comment type="subcellular location">
    <subcellularLocation>
        <location evidence="1">Cell membrane</location>
        <topology evidence="1">Multi-pass membrane protein</topology>
    </subcellularLocation>
</comment>
<feature type="transmembrane region" description="Helical" evidence="13">
    <location>
        <begin position="33"/>
        <end position="56"/>
    </location>
</feature>
<protein>
    <recommendedName>
        <fullName evidence="12">Cardiolipin synthase</fullName>
        <ecNumber evidence="12">2.7.8.-</ecNumber>
    </recommendedName>
</protein>
<dbReference type="InterPro" id="IPR022924">
    <property type="entry name" value="Cardiolipin_synthase"/>
</dbReference>
<dbReference type="GO" id="GO:0008808">
    <property type="term" value="F:cardiolipin synthase activity"/>
    <property type="evidence" value="ECO:0007669"/>
    <property type="project" value="UniProtKB-UniRule"/>
</dbReference>
<reference evidence="15 16" key="1">
    <citation type="submission" date="2016-10" db="EMBL/GenBank/DDBJ databases">
        <authorList>
            <person name="de Groot N.N."/>
        </authorList>
    </citation>
    <scope>NUCLEOTIDE SEQUENCE [LARGE SCALE GENOMIC DNA]</scope>
    <source>
        <strain evidence="15 16">ASO4-2</strain>
    </source>
</reference>
<dbReference type="Pfam" id="PF13396">
    <property type="entry name" value="PLDc_N"/>
    <property type="match status" value="1"/>
</dbReference>
<evidence type="ECO:0000256" key="9">
    <source>
        <dbReference type="ARBA" id="ARBA00023136"/>
    </source>
</evidence>
<dbReference type="PANTHER" id="PTHR21248">
    <property type="entry name" value="CARDIOLIPIN SYNTHASE"/>
    <property type="match status" value="1"/>
</dbReference>
<dbReference type="SUPFAM" id="SSF56024">
    <property type="entry name" value="Phospholipase D/nuclease"/>
    <property type="match status" value="2"/>
</dbReference>
<dbReference type="EMBL" id="FMXO01000020">
    <property type="protein sequence ID" value="SDB59138.1"/>
    <property type="molecule type" value="Genomic_DNA"/>
</dbReference>
<evidence type="ECO:0000256" key="13">
    <source>
        <dbReference type="SAM" id="Phobius"/>
    </source>
</evidence>
<keyword evidence="3" id="KW-0444">Lipid biosynthesis</keyword>
<evidence type="ECO:0000256" key="10">
    <source>
        <dbReference type="ARBA" id="ARBA00023209"/>
    </source>
</evidence>
<dbReference type="STRING" id="617002.SAMN05660653_03009"/>
<evidence type="ECO:0000256" key="6">
    <source>
        <dbReference type="ARBA" id="ARBA00022737"/>
    </source>
</evidence>
<evidence type="ECO:0000256" key="12">
    <source>
        <dbReference type="NCBIfam" id="TIGR04265"/>
    </source>
</evidence>
<evidence type="ECO:0000256" key="4">
    <source>
        <dbReference type="ARBA" id="ARBA00022679"/>
    </source>
</evidence>